<keyword evidence="2" id="KW-1185">Reference proteome</keyword>
<comment type="caution">
    <text evidence="1">The sequence shown here is derived from an EMBL/GenBank/DDBJ whole genome shotgun (WGS) entry which is preliminary data.</text>
</comment>
<reference evidence="1" key="1">
    <citation type="submission" date="2020-05" db="EMBL/GenBank/DDBJ databases">
        <title>Large-scale comparative analyses of tick genomes elucidate their genetic diversity and vector capacities.</title>
        <authorList>
            <person name="Jia N."/>
            <person name="Wang J."/>
            <person name="Shi W."/>
            <person name="Du L."/>
            <person name="Sun Y."/>
            <person name="Zhan W."/>
            <person name="Jiang J."/>
            <person name="Wang Q."/>
            <person name="Zhang B."/>
            <person name="Ji P."/>
            <person name="Sakyi L.B."/>
            <person name="Cui X."/>
            <person name="Yuan T."/>
            <person name="Jiang B."/>
            <person name="Yang W."/>
            <person name="Lam T.T.-Y."/>
            <person name="Chang Q."/>
            <person name="Ding S."/>
            <person name="Wang X."/>
            <person name="Zhu J."/>
            <person name="Ruan X."/>
            <person name="Zhao L."/>
            <person name="Wei J."/>
            <person name="Que T."/>
            <person name="Du C."/>
            <person name="Cheng J."/>
            <person name="Dai P."/>
            <person name="Han X."/>
            <person name="Huang E."/>
            <person name="Gao Y."/>
            <person name="Liu J."/>
            <person name="Shao H."/>
            <person name="Ye R."/>
            <person name="Li L."/>
            <person name="Wei W."/>
            <person name="Wang X."/>
            <person name="Wang C."/>
            <person name="Yang T."/>
            <person name="Huo Q."/>
            <person name="Li W."/>
            <person name="Guo W."/>
            <person name="Chen H."/>
            <person name="Zhou L."/>
            <person name="Ni X."/>
            <person name="Tian J."/>
            <person name="Zhou Y."/>
            <person name="Sheng Y."/>
            <person name="Liu T."/>
            <person name="Pan Y."/>
            <person name="Xia L."/>
            <person name="Li J."/>
            <person name="Zhao F."/>
            <person name="Cao W."/>
        </authorList>
    </citation>
    <scope>NUCLEOTIDE SEQUENCE</scope>
    <source>
        <strain evidence="1">Dsil-2018</strain>
    </source>
</reference>
<name>A0ACB8C0L7_DERSI</name>
<evidence type="ECO:0000313" key="1">
    <source>
        <dbReference type="EMBL" id="KAH7932794.1"/>
    </source>
</evidence>
<proteinExistence type="predicted"/>
<evidence type="ECO:0000313" key="2">
    <source>
        <dbReference type="Proteomes" id="UP000821865"/>
    </source>
</evidence>
<gene>
    <name evidence="1" type="ORF">HPB49_002560</name>
</gene>
<accession>A0ACB8C0L7</accession>
<protein>
    <submittedName>
        <fullName evidence="1">Uncharacterized protein</fullName>
    </submittedName>
</protein>
<dbReference type="EMBL" id="CM023478">
    <property type="protein sequence ID" value="KAH7932794.1"/>
    <property type="molecule type" value="Genomic_DNA"/>
</dbReference>
<sequence>MVPANVSEPREMTCPSPPLMPAEDGCRCPNEHGAQPTLQPPPQEGKSLVRLFDGGTLVSQSFAQSLLQSILSSVESRDPVVATAWADTLLDVLELLPRATISQQVLPVAVQKGQVSQSPLSRLVSCRLLGAVAALLEPVVVQKELLPLAESLCRDPDPDVRASMCCQLGTLTRSVGLGMTKQYLLPCLVELSSDADSAVRRAALEATVTMLGLLDDVPCRDNLVSLVLRWRRRSAGELAFLATQFGPLCRLPTGIVEKDGWLVELYRELSTAGLCDLVQFVTAESFEAVLLPVWQRLCADPDSSVRSVIAGAVIQEEQLVELVSASEACIARVGLKWRREVAIWSGLGCLTGPLLQTSLKERITRHLLQRTQASGPLPCRLAAVQSLVAFLRCGTSGREQLLTDITRAEDSVESIRRQAGRCLEQLEPRSTAEQQSKTSKPHPASTRRLKAMALCVLKGSSLEHHSSSKVPVSARHWPTGAGDNLQSPLANSFQTEPRNSEHKLSCMRLCSLVPDGYTLCRTWIC</sequence>
<organism evidence="1 2">
    <name type="scientific">Dermacentor silvarum</name>
    <name type="common">Tick</name>
    <dbReference type="NCBI Taxonomy" id="543639"/>
    <lineage>
        <taxon>Eukaryota</taxon>
        <taxon>Metazoa</taxon>
        <taxon>Ecdysozoa</taxon>
        <taxon>Arthropoda</taxon>
        <taxon>Chelicerata</taxon>
        <taxon>Arachnida</taxon>
        <taxon>Acari</taxon>
        <taxon>Parasitiformes</taxon>
        <taxon>Ixodida</taxon>
        <taxon>Ixodoidea</taxon>
        <taxon>Ixodidae</taxon>
        <taxon>Rhipicephalinae</taxon>
        <taxon>Dermacentor</taxon>
    </lineage>
</organism>
<dbReference type="Proteomes" id="UP000821865">
    <property type="component" value="Chromosome 9"/>
</dbReference>